<dbReference type="Proteomes" id="UP000283587">
    <property type="component" value="Unassembled WGS sequence"/>
</dbReference>
<protein>
    <submittedName>
        <fullName evidence="1">Host attachment protein</fullName>
    </submittedName>
</protein>
<evidence type="ECO:0000313" key="2">
    <source>
        <dbReference type="Proteomes" id="UP000283587"/>
    </source>
</evidence>
<name>A0A419A4N1_9RHOB</name>
<dbReference type="InterPro" id="IPR041374">
    <property type="entry name" value="BaeRF_family12"/>
</dbReference>
<sequence>MLSPQALARNALVVVADGHCAILLRNRARHGLELEETRRLTQQDLTDGELVENSSRDIDEAAFAARLADHLNGLVLKQKVEELAIIADPSTLGEMRKKYHKELEQRLKREIAKTLTNADVKTIEAARVFGQRRSGRRRGSGG</sequence>
<organism evidence="1 2">
    <name type="scientific">Paracoccus siganidrum</name>
    <dbReference type="NCBI Taxonomy" id="1276757"/>
    <lineage>
        <taxon>Bacteria</taxon>
        <taxon>Pseudomonadati</taxon>
        <taxon>Pseudomonadota</taxon>
        <taxon>Alphaproteobacteria</taxon>
        <taxon>Rhodobacterales</taxon>
        <taxon>Paracoccaceae</taxon>
        <taxon>Paracoccus</taxon>
    </lineage>
</organism>
<keyword evidence="2" id="KW-1185">Reference proteome</keyword>
<dbReference type="EMBL" id="QZEW01000064">
    <property type="protein sequence ID" value="RJL09738.1"/>
    <property type="molecule type" value="Genomic_DNA"/>
</dbReference>
<accession>A0A419A4N1</accession>
<proteinExistence type="predicted"/>
<reference evidence="2" key="1">
    <citation type="submission" date="2018-09" db="EMBL/GenBank/DDBJ databases">
        <title>Paracoccus onubensis nov. sp. a moderate halophilic bacterium isolated from Gruta de las Maravillas (Aracena, Spain).</title>
        <authorList>
            <person name="Jurado V."/>
            <person name="Gutierrez-Patricio S."/>
            <person name="Gonzalez-Pimentel J.L."/>
            <person name="Miller A.Z."/>
            <person name="Laiz L."/>
            <person name="Saiz-Jimenez C."/>
        </authorList>
    </citation>
    <scope>NUCLEOTIDE SEQUENCE [LARGE SCALE GENOMIC DNA]</scope>
    <source>
        <strain evidence="2">DSM 26381</strain>
    </source>
</reference>
<evidence type="ECO:0000313" key="1">
    <source>
        <dbReference type="EMBL" id="RJL09738.1"/>
    </source>
</evidence>
<dbReference type="Pfam" id="PF18856">
    <property type="entry name" value="baeRF_family12"/>
    <property type="match status" value="1"/>
</dbReference>
<gene>
    <name evidence="1" type="ORF">D3P05_14630</name>
</gene>
<dbReference type="RefSeq" id="WP_119898900.1">
    <property type="nucleotide sequence ID" value="NZ_QZEW01000064.1"/>
</dbReference>
<comment type="caution">
    <text evidence="1">The sequence shown here is derived from an EMBL/GenBank/DDBJ whole genome shotgun (WGS) entry which is preliminary data.</text>
</comment>
<dbReference type="OrthoDB" id="9812459at2"/>
<dbReference type="AlphaFoldDB" id="A0A419A4N1"/>